<dbReference type="SUPFAM" id="SSF54909">
    <property type="entry name" value="Dimeric alpha+beta barrel"/>
    <property type="match status" value="1"/>
</dbReference>
<keyword evidence="4" id="KW-1185">Reference proteome</keyword>
<evidence type="ECO:0000256" key="1">
    <source>
        <dbReference type="ARBA" id="ARBA00007689"/>
    </source>
</evidence>
<dbReference type="Gene3D" id="3.30.70.1060">
    <property type="entry name" value="Dimeric alpha+beta barrel"/>
    <property type="match status" value="1"/>
</dbReference>
<dbReference type="Proteomes" id="UP001229346">
    <property type="component" value="Unassembled WGS sequence"/>
</dbReference>
<organism evidence="3 4">
    <name type="scientific">Paenibacillus harenae</name>
    <dbReference type="NCBI Taxonomy" id="306543"/>
    <lineage>
        <taxon>Bacteria</taxon>
        <taxon>Bacillati</taxon>
        <taxon>Bacillota</taxon>
        <taxon>Bacilli</taxon>
        <taxon>Bacillales</taxon>
        <taxon>Paenibacillaceae</taxon>
        <taxon>Paenibacillus</taxon>
    </lineage>
</organism>
<sequence length="147" mass="16381">MRFMLLVKATGYTEAGVDYSSEYSDAKLAYNRALAMSGVLLANEELQPSWAGMRIGYSSYGSEPKVQAGPFPANQQLIAEYALIDVRSEGEALSWALRMPIPEGRGGFEIELRRVEDRSDDSQDPRVLAMKEELQNQLSMLRGITKL</sequence>
<comment type="similarity">
    <text evidence="1">Belongs to the YciI family.</text>
</comment>
<evidence type="ECO:0000259" key="2">
    <source>
        <dbReference type="Pfam" id="PF03795"/>
    </source>
</evidence>
<dbReference type="Pfam" id="PF03795">
    <property type="entry name" value="YCII"/>
    <property type="match status" value="1"/>
</dbReference>
<comment type="caution">
    <text evidence="3">The sequence shown here is derived from an EMBL/GenBank/DDBJ whole genome shotgun (WGS) entry which is preliminary data.</text>
</comment>
<evidence type="ECO:0000313" key="4">
    <source>
        <dbReference type="Proteomes" id="UP001229346"/>
    </source>
</evidence>
<name>A0ABT9U2J7_PAEHA</name>
<dbReference type="PANTHER" id="PTHR35174">
    <property type="entry name" value="BLL7171 PROTEIN-RELATED"/>
    <property type="match status" value="1"/>
</dbReference>
<dbReference type="EMBL" id="JAUSSU010000006">
    <property type="protein sequence ID" value="MDQ0113851.1"/>
    <property type="molecule type" value="Genomic_DNA"/>
</dbReference>
<dbReference type="PANTHER" id="PTHR35174:SF4">
    <property type="entry name" value="BLL7163 PROTEIN"/>
    <property type="match status" value="1"/>
</dbReference>
<reference evidence="3 4" key="1">
    <citation type="submission" date="2023-07" db="EMBL/GenBank/DDBJ databases">
        <title>Sorghum-associated microbial communities from plants grown in Nebraska, USA.</title>
        <authorList>
            <person name="Schachtman D."/>
        </authorList>
    </citation>
    <scope>NUCLEOTIDE SEQUENCE [LARGE SCALE GENOMIC DNA]</scope>
    <source>
        <strain evidence="3 4">CC482</strain>
    </source>
</reference>
<accession>A0ABT9U2J7</accession>
<dbReference type="InterPro" id="IPR011008">
    <property type="entry name" value="Dimeric_a/b-barrel"/>
</dbReference>
<feature type="domain" description="YCII-related" evidence="2">
    <location>
        <begin position="1"/>
        <end position="108"/>
    </location>
</feature>
<protein>
    <recommendedName>
        <fullName evidence="2">YCII-related domain-containing protein</fullName>
    </recommendedName>
</protein>
<evidence type="ECO:0000313" key="3">
    <source>
        <dbReference type="EMBL" id="MDQ0113851.1"/>
    </source>
</evidence>
<gene>
    <name evidence="3" type="ORF">J2T15_003294</name>
</gene>
<proteinExistence type="inferred from homology"/>
<dbReference type="RefSeq" id="WP_307205112.1">
    <property type="nucleotide sequence ID" value="NZ_JAUSSU010000006.1"/>
</dbReference>
<dbReference type="InterPro" id="IPR005545">
    <property type="entry name" value="YCII"/>
</dbReference>